<reference evidence="2 3" key="1">
    <citation type="submission" date="2022-06" db="EMBL/GenBank/DDBJ databases">
        <authorList>
            <person name="Xuan X."/>
        </authorList>
    </citation>
    <scope>NUCLEOTIDE SEQUENCE [LARGE SCALE GENOMIC DNA]</scope>
    <source>
        <strain evidence="2 3">2V75</strain>
    </source>
</reference>
<accession>A0ABT1B1R9</accession>
<dbReference type="Proteomes" id="UP001206312">
    <property type="component" value="Unassembled WGS sequence"/>
</dbReference>
<comment type="caution">
    <text evidence="2">The sequence shown here is derived from an EMBL/GenBank/DDBJ whole genome shotgun (WGS) entry which is preliminary data.</text>
</comment>
<name>A0ABT1B1R9_9FLAO</name>
<gene>
    <name evidence="2" type="ORF">NG653_13745</name>
</gene>
<proteinExistence type="predicted"/>
<dbReference type="EMBL" id="JAMXIB010000015">
    <property type="protein sequence ID" value="MCO5725924.1"/>
    <property type="molecule type" value="Genomic_DNA"/>
</dbReference>
<evidence type="ECO:0000313" key="2">
    <source>
        <dbReference type="EMBL" id="MCO5725924.1"/>
    </source>
</evidence>
<dbReference type="RefSeq" id="WP_252742295.1">
    <property type="nucleotide sequence ID" value="NZ_JAMXIB010000015.1"/>
</dbReference>
<feature type="domain" description="YdhG-like" evidence="1">
    <location>
        <begin position="16"/>
        <end position="110"/>
    </location>
</feature>
<dbReference type="Pfam" id="PF08818">
    <property type="entry name" value="DUF1801"/>
    <property type="match status" value="1"/>
</dbReference>
<evidence type="ECO:0000313" key="3">
    <source>
        <dbReference type="Proteomes" id="UP001206312"/>
    </source>
</evidence>
<dbReference type="SUPFAM" id="SSF159888">
    <property type="entry name" value="YdhG-like"/>
    <property type="match status" value="1"/>
</dbReference>
<organism evidence="2 3">
    <name type="scientific">Robiginitalea marina</name>
    <dbReference type="NCBI Taxonomy" id="2954105"/>
    <lineage>
        <taxon>Bacteria</taxon>
        <taxon>Pseudomonadati</taxon>
        <taxon>Bacteroidota</taxon>
        <taxon>Flavobacteriia</taxon>
        <taxon>Flavobacteriales</taxon>
        <taxon>Flavobacteriaceae</taxon>
        <taxon>Robiginitalea</taxon>
    </lineage>
</organism>
<sequence length="121" mass="14071">MNPAEAYILGQQEPFRTLLLQLQVLIEQGVPGATLKFKYRIPFYYLHGSPFCYLNQSRDYVDLGFYRGAWLTRHTELMECRGRKAVKSLRYRRPEDIDPGVLIEVLGEAVGVQSRPWKKHA</sequence>
<dbReference type="InterPro" id="IPR014922">
    <property type="entry name" value="YdhG-like"/>
</dbReference>
<keyword evidence="3" id="KW-1185">Reference proteome</keyword>
<evidence type="ECO:0000259" key="1">
    <source>
        <dbReference type="Pfam" id="PF08818"/>
    </source>
</evidence>
<dbReference type="Gene3D" id="3.90.1150.200">
    <property type="match status" value="1"/>
</dbReference>
<protein>
    <submittedName>
        <fullName evidence="2">DUF1801 domain-containing protein</fullName>
    </submittedName>
</protein>